<reference evidence="9" key="1">
    <citation type="journal article" date="2017" name="BMC Genomics">
        <title>Gapless genome assembly of Colletotrichum higginsianum reveals chromosome structure and association of transposable elements with secondary metabolite gene clusters.</title>
        <authorList>
            <person name="Dallery J.-F."/>
            <person name="Lapalu N."/>
            <person name="Zampounis A."/>
            <person name="Pigne S."/>
            <person name="Luyten I."/>
            <person name="Amselem J."/>
            <person name="Wittenberg A.H.J."/>
            <person name="Zhou S."/>
            <person name="de Queiroz M.V."/>
            <person name="Robin G.P."/>
            <person name="Auger A."/>
            <person name="Hainaut M."/>
            <person name="Henrissat B."/>
            <person name="Kim K.-T."/>
            <person name="Lee Y.-H."/>
            <person name="Lespinet O."/>
            <person name="Schwartz D.C."/>
            <person name="Thon M.R."/>
            <person name="O'Connell R.J."/>
        </authorList>
    </citation>
    <scope>NUCLEOTIDE SEQUENCE [LARGE SCALE GENOMIC DNA]</scope>
    <source>
        <strain evidence="9">IMI 349063</strain>
    </source>
</reference>
<dbReference type="GeneID" id="28868728"/>
<organism evidence="8 9">
    <name type="scientific">Colletotrichum higginsianum (strain IMI 349063)</name>
    <name type="common">Crucifer anthracnose fungus</name>
    <dbReference type="NCBI Taxonomy" id="759273"/>
    <lineage>
        <taxon>Eukaryota</taxon>
        <taxon>Fungi</taxon>
        <taxon>Dikarya</taxon>
        <taxon>Ascomycota</taxon>
        <taxon>Pezizomycotina</taxon>
        <taxon>Sordariomycetes</taxon>
        <taxon>Hypocreomycetidae</taxon>
        <taxon>Glomerellales</taxon>
        <taxon>Glomerellaceae</taxon>
        <taxon>Colletotrichum</taxon>
        <taxon>Colletotrichum destructivum species complex</taxon>
    </lineage>
</organism>
<evidence type="ECO:0000256" key="4">
    <source>
        <dbReference type="ARBA" id="ARBA00023002"/>
    </source>
</evidence>
<dbReference type="KEGG" id="chig:CH63R_09647"/>
<evidence type="ECO:0000256" key="5">
    <source>
        <dbReference type="ARBA" id="ARBA00023033"/>
    </source>
</evidence>
<dbReference type="GO" id="GO:0071949">
    <property type="term" value="F:FAD binding"/>
    <property type="evidence" value="ECO:0007669"/>
    <property type="project" value="InterPro"/>
</dbReference>
<keyword evidence="2" id="KW-0285">Flavoprotein</keyword>
<keyword evidence="6" id="KW-0812">Transmembrane</keyword>
<protein>
    <submittedName>
        <fullName evidence="8">FAD binding domain-containing protein</fullName>
    </submittedName>
</protein>
<dbReference type="InterPro" id="IPR002938">
    <property type="entry name" value="FAD-bd"/>
</dbReference>
<accession>A0A1B7Y7W1</accession>
<dbReference type="PANTHER" id="PTHR13789">
    <property type="entry name" value="MONOOXYGENASE"/>
    <property type="match status" value="1"/>
</dbReference>
<keyword evidence="5" id="KW-0503">Monooxygenase</keyword>
<name>A0A1B7Y7W1_COLHI</name>
<feature type="transmembrane region" description="Helical" evidence="6">
    <location>
        <begin position="22"/>
        <end position="43"/>
    </location>
</feature>
<dbReference type="Proteomes" id="UP000092177">
    <property type="component" value="Chromosome 6"/>
</dbReference>
<dbReference type="SUPFAM" id="SSF54373">
    <property type="entry name" value="FAD-linked reductases, C-terminal domain"/>
    <property type="match status" value="1"/>
</dbReference>
<comment type="caution">
    <text evidence="8">The sequence shown here is derived from an EMBL/GenBank/DDBJ whole genome shotgun (WGS) entry which is preliminary data.</text>
</comment>
<dbReference type="GO" id="GO:0004497">
    <property type="term" value="F:monooxygenase activity"/>
    <property type="evidence" value="ECO:0007669"/>
    <property type="project" value="UniProtKB-KW"/>
</dbReference>
<gene>
    <name evidence="8" type="ORF">CH63R_09647</name>
</gene>
<dbReference type="RefSeq" id="XP_018156644.1">
    <property type="nucleotide sequence ID" value="XM_018304621.1"/>
</dbReference>
<dbReference type="InterPro" id="IPR050493">
    <property type="entry name" value="FAD-dep_Monooxygenase_BioMet"/>
</dbReference>
<keyword evidence="4" id="KW-0560">Oxidoreductase</keyword>
<evidence type="ECO:0000259" key="7">
    <source>
        <dbReference type="Pfam" id="PF01494"/>
    </source>
</evidence>
<dbReference type="InterPro" id="IPR036188">
    <property type="entry name" value="FAD/NAD-bd_sf"/>
</dbReference>
<dbReference type="AlphaFoldDB" id="A0A1B7Y7W1"/>
<evidence type="ECO:0000256" key="1">
    <source>
        <dbReference type="ARBA" id="ARBA00007992"/>
    </source>
</evidence>
<feature type="domain" description="FAD-binding" evidence="7">
    <location>
        <begin position="335"/>
        <end position="402"/>
    </location>
</feature>
<dbReference type="SUPFAM" id="SSF51905">
    <property type="entry name" value="FAD/NAD(P)-binding domain"/>
    <property type="match status" value="1"/>
</dbReference>
<sequence length="456" mass="49932">MPATKRPGTHQFGKSSGIVLDIGIVGAGIAGLTAAAAATLIRLGHSVYERSRFANKLGAAVNVGPNAAPVLDAIGFDRKKARLVEVMEGKQFDGATLKVNYSGKYDDFASRFHAPWYFSHRVDLHNELKRLALEPPAGVTPATLHLSSPVASVDCEAGLLKFQDGTELQKDLIVGADGLHSVVARSVLGTDIPAGVVNECAYRFLIPTSKLLNNLVTKPLFQEDVATFHVATGSDRRLVWYPCRDGQVQNFVALHPSSVYKKGPAAKEDWHGRGNVDDLVETFSGFHPSLVEICRHARLRSLWLKTLRDLSDVAAGLISNAEDLKLWQLAYRGPIRQWTSGKAILIGDAAHPMLPHQGQGANQAIEDAGALGVFLANVKDRNEVPRRLESVQNIRRDRAGAMQIFSNAGQDESHRIEKEVQPFIKGPVPKNQAEFHDWNFSYNILTDCQDNVARLY</sequence>
<keyword evidence="9" id="KW-1185">Reference proteome</keyword>
<keyword evidence="6" id="KW-0472">Membrane</keyword>
<comment type="similarity">
    <text evidence="1">Belongs to the paxM FAD-dependent monooxygenase family.</text>
</comment>
<evidence type="ECO:0000313" key="9">
    <source>
        <dbReference type="Proteomes" id="UP000092177"/>
    </source>
</evidence>
<keyword evidence="3" id="KW-0274">FAD</keyword>
<evidence type="ECO:0000256" key="2">
    <source>
        <dbReference type="ARBA" id="ARBA00022630"/>
    </source>
</evidence>
<dbReference type="Gene3D" id="3.50.50.60">
    <property type="entry name" value="FAD/NAD(P)-binding domain"/>
    <property type="match status" value="2"/>
</dbReference>
<evidence type="ECO:0000313" key="8">
    <source>
        <dbReference type="EMBL" id="OBR08126.1"/>
    </source>
</evidence>
<proteinExistence type="inferred from homology"/>
<evidence type="ECO:0000256" key="6">
    <source>
        <dbReference type="SAM" id="Phobius"/>
    </source>
</evidence>
<dbReference type="PANTHER" id="PTHR13789:SF215">
    <property type="entry name" value="FAD-BINDING DOMAIN-CONTAINING PROTEIN-RELATED"/>
    <property type="match status" value="1"/>
</dbReference>
<keyword evidence="6" id="KW-1133">Transmembrane helix</keyword>
<dbReference type="Pfam" id="PF01494">
    <property type="entry name" value="FAD_binding_3"/>
    <property type="match status" value="1"/>
</dbReference>
<dbReference type="PRINTS" id="PR00420">
    <property type="entry name" value="RNGMNOXGNASE"/>
</dbReference>
<dbReference type="VEuPathDB" id="FungiDB:CH63R_09647"/>
<evidence type="ECO:0000256" key="3">
    <source>
        <dbReference type="ARBA" id="ARBA00022827"/>
    </source>
</evidence>
<dbReference type="EMBL" id="LTAN01000006">
    <property type="protein sequence ID" value="OBR08126.1"/>
    <property type="molecule type" value="Genomic_DNA"/>
</dbReference>